<dbReference type="RefSeq" id="WP_003607121.1">
    <property type="nucleotide sequence ID" value="NZ_AGJK01000435.1"/>
</dbReference>
<protein>
    <recommendedName>
        <fullName evidence="3">HEAT repeat domain-containing protein</fullName>
    </recommendedName>
</protein>
<proteinExistence type="predicted"/>
<feature type="non-terminal residue" evidence="1">
    <location>
        <position position="49"/>
    </location>
</feature>
<evidence type="ECO:0000313" key="1">
    <source>
        <dbReference type="EMBL" id="EHP78727.1"/>
    </source>
</evidence>
<dbReference type="AlphaFoldDB" id="H1KUX6"/>
<name>H1KUX6_METEX</name>
<sequence length="49" mass="5161">MPITDPFEDFGDVAELARGLDDADPAVRRVAVLALAETADPDAVPPLAR</sequence>
<gene>
    <name evidence="1" type="ORF">MetexDRAFT_6439</name>
</gene>
<evidence type="ECO:0000313" key="2">
    <source>
        <dbReference type="Proteomes" id="UP000004382"/>
    </source>
</evidence>
<dbReference type="Gene3D" id="1.25.10.10">
    <property type="entry name" value="Leucine-rich Repeat Variant"/>
    <property type="match status" value="1"/>
</dbReference>
<dbReference type="SUPFAM" id="SSF48371">
    <property type="entry name" value="ARM repeat"/>
    <property type="match status" value="1"/>
</dbReference>
<comment type="caution">
    <text evidence="1">The sequence shown here is derived from an EMBL/GenBank/DDBJ whole genome shotgun (WGS) entry which is preliminary data.</text>
</comment>
<dbReference type="Pfam" id="PF13646">
    <property type="entry name" value="HEAT_2"/>
    <property type="match status" value="1"/>
</dbReference>
<accession>H1KUX6</accession>
<organism evidence="1 2">
    <name type="scientific">Methylorubrum extorquens DSM 13060</name>
    <dbReference type="NCBI Taxonomy" id="882800"/>
    <lineage>
        <taxon>Bacteria</taxon>
        <taxon>Pseudomonadati</taxon>
        <taxon>Pseudomonadota</taxon>
        <taxon>Alphaproteobacteria</taxon>
        <taxon>Hyphomicrobiales</taxon>
        <taxon>Methylobacteriaceae</taxon>
        <taxon>Methylorubrum</taxon>
    </lineage>
</organism>
<dbReference type="Proteomes" id="UP000004382">
    <property type="component" value="Unassembled WGS sequence"/>
</dbReference>
<dbReference type="InterPro" id="IPR016024">
    <property type="entry name" value="ARM-type_fold"/>
</dbReference>
<evidence type="ECO:0008006" key="3">
    <source>
        <dbReference type="Google" id="ProtNLM"/>
    </source>
</evidence>
<reference evidence="1 2" key="1">
    <citation type="submission" date="2011-09" db="EMBL/GenBank/DDBJ databases">
        <title>The draft genome of Methylobacterium extorquens DSM 13060.</title>
        <authorList>
            <consortium name="US DOE Joint Genome Institute (JGI-PGF)"/>
            <person name="Lucas S."/>
            <person name="Han J."/>
            <person name="Lapidus A."/>
            <person name="Cheng J.-F."/>
            <person name="Goodwin L."/>
            <person name="Pitluck S."/>
            <person name="Peters L."/>
            <person name="Land M.L."/>
            <person name="Hauser L."/>
            <person name="Koskimaki J."/>
            <person name="Halonen O."/>
            <person name="Pirttila A."/>
            <person name="Frank C."/>
            <person name="Woyke T.J."/>
        </authorList>
    </citation>
    <scope>NUCLEOTIDE SEQUENCE [LARGE SCALE GENOMIC DNA]</scope>
    <source>
        <strain evidence="1 2">DSM 13060</strain>
    </source>
</reference>
<dbReference type="EMBL" id="AGJK01000435">
    <property type="protein sequence ID" value="EHP78727.1"/>
    <property type="molecule type" value="Genomic_DNA"/>
</dbReference>
<dbReference type="InterPro" id="IPR011989">
    <property type="entry name" value="ARM-like"/>
</dbReference>